<dbReference type="Pfam" id="PF25487">
    <property type="entry name" value="ETR1_N"/>
    <property type="match status" value="1"/>
</dbReference>
<dbReference type="OrthoDB" id="9810730at2"/>
<dbReference type="SMART" id="SM00387">
    <property type="entry name" value="HATPase_c"/>
    <property type="match status" value="1"/>
</dbReference>
<evidence type="ECO:0000313" key="10">
    <source>
        <dbReference type="EMBL" id="TDU73160.1"/>
    </source>
</evidence>
<keyword evidence="3 4" id="KW-0597">Phosphoprotein</keyword>
<evidence type="ECO:0000259" key="8">
    <source>
        <dbReference type="PROSITE" id="PS50112"/>
    </source>
</evidence>
<dbReference type="Pfam" id="PF00072">
    <property type="entry name" value="Response_reg"/>
    <property type="match status" value="1"/>
</dbReference>
<dbReference type="InterPro" id="IPR058544">
    <property type="entry name" value="ETR1_N"/>
</dbReference>
<keyword evidence="11" id="KW-1185">Reference proteome</keyword>
<dbReference type="SMART" id="SM00091">
    <property type="entry name" value="PAS"/>
    <property type="match status" value="1"/>
</dbReference>
<dbReference type="SUPFAM" id="SSF52172">
    <property type="entry name" value="CheY-like"/>
    <property type="match status" value="1"/>
</dbReference>
<dbReference type="SUPFAM" id="SSF47384">
    <property type="entry name" value="Homodimeric domain of signal transducing histidine kinase"/>
    <property type="match status" value="1"/>
</dbReference>
<comment type="catalytic activity">
    <reaction evidence="1">
        <text>ATP + protein L-histidine = ADP + protein N-phospho-L-histidine.</text>
        <dbReference type="EC" id="2.7.13.3"/>
    </reaction>
</comment>
<dbReference type="Gene3D" id="3.30.565.10">
    <property type="entry name" value="Histidine kinase-like ATPase, C-terminal domain"/>
    <property type="match status" value="1"/>
</dbReference>
<sequence>MLELSKLFDTTGFPPRWHCGSWSDFHGWVHVVSDLAIFGAYAAIPISITSYVMLKKQDVAFPRLYWLFAGFILSCGLTHLVEATLFWHPWYRFSGLMKVITAGVSWFTVVAMIRALPMAMTIPGAAKLNRQLSAEIVEHKRAEVALQAASARLALAMDHSGLGNWNWDAESDACYFSRRAAAIFGMPAETAIPWNQVLEHIHGEDREGVNEGLRKAVAQRAIFDCDFRFQRSGGTEVWVSAKGRAEDDGQGGPIHVSGIIADITERKTGDKIREELLVRESQARQEAEDANRMKDEFLAVLSHELRTPLNAILGWAGMLRASHMDEGELTEGLEVIERNTLAQAKLVEDLLDMSRIIAGKVRLDVQTVDLSAIINASIDAVRPQVETKNLNIVSILDPMAGPVRGDPARLQQVLWNLLTNAVKFTERGGKIEVALERVNSHVEITVSDNGVGIEPDFLPHVFDRFRQADSSMTRRHGGLGLGLAIVKNLVELHGGTINAKSGGRNRGTSFRIALPLPITHGGSHSATGIHPATVVPTELSEFENPDLTGIHILAVDDERDSLEMVRRLLENKGAEVTMASSGEEALEKLAKNPAFDLMISDIGMPVMNGYELITTIRGMKPNEGGQITAIALTAFARSEDRRRAMTAGFDTFLSKPVETNELLAVVHRCVTRHRQSGSVE</sequence>
<proteinExistence type="predicted"/>
<dbReference type="EC" id="2.7.13.3" evidence="2"/>
<dbReference type="PROSITE" id="PS50110">
    <property type="entry name" value="RESPONSE_REGULATORY"/>
    <property type="match status" value="1"/>
</dbReference>
<dbReference type="InterPro" id="IPR036890">
    <property type="entry name" value="HATPase_C_sf"/>
</dbReference>
<dbReference type="InterPro" id="IPR035965">
    <property type="entry name" value="PAS-like_dom_sf"/>
</dbReference>
<dbReference type="EMBL" id="SOCA01000002">
    <property type="protein sequence ID" value="TDU73160.1"/>
    <property type="molecule type" value="Genomic_DNA"/>
</dbReference>
<feature type="transmembrane region" description="Helical" evidence="5">
    <location>
        <begin position="66"/>
        <end position="87"/>
    </location>
</feature>
<dbReference type="PROSITE" id="PS50113">
    <property type="entry name" value="PAC"/>
    <property type="match status" value="1"/>
</dbReference>
<dbReference type="PROSITE" id="PS50112">
    <property type="entry name" value="PAS"/>
    <property type="match status" value="1"/>
</dbReference>
<dbReference type="PROSITE" id="PS50109">
    <property type="entry name" value="HIS_KIN"/>
    <property type="match status" value="1"/>
</dbReference>
<comment type="caution">
    <text evidence="10">The sequence shown here is derived from an EMBL/GenBank/DDBJ whole genome shotgun (WGS) entry which is preliminary data.</text>
</comment>
<dbReference type="InterPro" id="IPR000700">
    <property type="entry name" value="PAS-assoc_C"/>
</dbReference>
<evidence type="ECO:0000256" key="5">
    <source>
        <dbReference type="SAM" id="Phobius"/>
    </source>
</evidence>
<dbReference type="Gene3D" id="2.10.70.100">
    <property type="match status" value="1"/>
</dbReference>
<dbReference type="InterPro" id="IPR011006">
    <property type="entry name" value="CheY-like_superfamily"/>
</dbReference>
<keyword evidence="5" id="KW-0812">Transmembrane</keyword>
<dbReference type="Proteomes" id="UP000295662">
    <property type="component" value="Unassembled WGS sequence"/>
</dbReference>
<dbReference type="PANTHER" id="PTHR43547:SF2">
    <property type="entry name" value="HYBRID SIGNAL TRANSDUCTION HISTIDINE KINASE C"/>
    <property type="match status" value="1"/>
</dbReference>
<dbReference type="FunFam" id="3.30.565.10:FF:000010">
    <property type="entry name" value="Sensor histidine kinase RcsC"/>
    <property type="match status" value="1"/>
</dbReference>
<evidence type="ECO:0000313" key="11">
    <source>
        <dbReference type="Proteomes" id="UP000295662"/>
    </source>
</evidence>
<keyword evidence="5" id="KW-0472">Membrane</keyword>
<protein>
    <recommendedName>
        <fullName evidence="2">histidine kinase</fullName>
        <ecNumber evidence="2">2.7.13.3</ecNumber>
    </recommendedName>
</protein>
<dbReference type="Gene3D" id="1.10.287.130">
    <property type="match status" value="1"/>
</dbReference>
<dbReference type="SUPFAM" id="SSF55785">
    <property type="entry name" value="PYP-like sensor domain (PAS domain)"/>
    <property type="match status" value="1"/>
</dbReference>
<feature type="transmembrane region" description="Helical" evidence="5">
    <location>
        <begin position="35"/>
        <end position="54"/>
    </location>
</feature>
<feature type="domain" description="Response regulatory" evidence="7">
    <location>
        <begin position="551"/>
        <end position="670"/>
    </location>
</feature>
<evidence type="ECO:0000259" key="9">
    <source>
        <dbReference type="PROSITE" id="PS50113"/>
    </source>
</evidence>
<dbReference type="SMART" id="SM00086">
    <property type="entry name" value="PAC"/>
    <property type="match status" value="1"/>
</dbReference>
<dbReference type="InterPro" id="IPR000014">
    <property type="entry name" value="PAS"/>
</dbReference>
<dbReference type="SUPFAM" id="SSF55874">
    <property type="entry name" value="ATPase domain of HSP90 chaperone/DNA topoisomerase II/histidine kinase"/>
    <property type="match status" value="1"/>
</dbReference>
<dbReference type="PANTHER" id="PTHR43547">
    <property type="entry name" value="TWO-COMPONENT HISTIDINE KINASE"/>
    <property type="match status" value="1"/>
</dbReference>
<dbReference type="InterPro" id="IPR013655">
    <property type="entry name" value="PAS_fold_3"/>
</dbReference>
<dbReference type="GO" id="GO:0000155">
    <property type="term" value="F:phosphorelay sensor kinase activity"/>
    <property type="evidence" value="ECO:0007669"/>
    <property type="project" value="InterPro"/>
</dbReference>
<feature type="modified residue" description="4-aspartylphosphate" evidence="4">
    <location>
        <position position="601"/>
    </location>
</feature>
<keyword evidence="5" id="KW-1133">Transmembrane helix</keyword>
<evidence type="ECO:0000256" key="3">
    <source>
        <dbReference type="ARBA" id="ARBA00022553"/>
    </source>
</evidence>
<dbReference type="CDD" id="cd00130">
    <property type="entry name" value="PAS"/>
    <property type="match status" value="1"/>
</dbReference>
<dbReference type="InterPro" id="IPR001610">
    <property type="entry name" value="PAC"/>
</dbReference>
<dbReference type="CDD" id="cd16922">
    <property type="entry name" value="HATPase_EvgS-ArcB-TorS-like"/>
    <property type="match status" value="1"/>
</dbReference>
<evidence type="ECO:0000259" key="6">
    <source>
        <dbReference type="PROSITE" id="PS50109"/>
    </source>
</evidence>
<dbReference type="InterPro" id="IPR001789">
    <property type="entry name" value="Sig_transdc_resp-reg_receiver"/>
</dbReference>
<dbReference type="RefSeq" id="WP_133794452.1">
    <property type="nucleotide sequence ID" value="NZ_SOCA01000002.1"/>
</dbReference>
<feature type="domain" description="PAC" evidence="9">
    <location>
        <begin position="223"/>
        <end position="275"/>
    </location>
</feature>
<reference evidence="10 11" key="1">
    <citation type="submission" date="2019-03" db="EMBL/GenBank/DDBJ databases">
        <title>Genomic Encyclopedia of Archaeal and Bacterial Type Strains, Phase II (KMG-II): from individual species to whole genera.</title>
        <authorList>
            <person name="Goeker M."/>
        </authorList>
    </citation>
    <scope>NUCLEOTIDE SEQUENCE [LARGE SCALE GENOMIC DNA]</scope>
    <source>
        <strain evidence="10 11">ATCC 25309</strain>
    </source>
</reference>
<dbReference type="NCBIfam" id="TIGR00229">
    <property type="entry name" value="sensory_box"/>
    <property type="match status" value="1"/>
</dbReference>
<evidence type="ECO:0000256" key="4">
    <source>
        <dbReference type="PROSITE-ProRule" id="PRU00169"/>
    </source>
</evidence>
<dbReference type="Pfam" id="PF02518">
    <property type="entry name" value="HATPase_c"/>
    <property type="match status" value="1"/>
</dbReference>
<feature type="domain" description="PAS" evidence="8">
    <location>
        <begin position="149"/>
        <end position="220"/>
    </location>
</feature>
<feature type="domain" description="Histidine kinase" evidence="6">
    <location>
        <begin position="300"/>
        <end position="518"/>
    </location>
</feature>
<dbReference type="Pfam" id="PF00512">
    <property type="entry name" value="HisKA"/>
    <property type="match status" value="1"/>
</dbReference>
<evidence type="ECO:0000256" key="2">
    <source>
        <dbReference type="ARBA" id="ARBA00012438"/>
    </source>
</evidence>
<dbReference type="PRINTS" id="PR00344">
    <property type="entry name" value="BCTRLSENSOR"/>
</dbReference>
<dbReference type="InterPro" id="IPR003661">
    <property type="entry name" value="HisK_dim/P_dom"/>
</dbReference>
<dbReference type="AlphaFoldDB" id="A0A4R7S426"/>
<dbReference type="CDD" id="cd00082">
    <property type="entry name" value="HisKA"/>
    <property type="match status" value="1"/>
</dbReference>
<dbReference type="SMART" id="SM00388">
    <property type="entry name" value="HisKA"/>
    <property type="match status" value="1"/>
</dbReference>
<evidence type="ECO:0000259" key="7">
    <source>
        <dbReference type="PROSITE" id="PS50110"/>
    </source>
</evidence>
<dbReference type="InterPro" id="IPR005467">
    <property type="entry name" value="His_kinase_dom"/>
</dbReference>
<dbReference type="SMART" id="SM00448">
    <property type="entry name" value="REC"/>
    <property type="match status" value="1"/>
</dbReference>
<name>A0A4R7S426_9BACT</name>
<accession>A0A4R7S426</accession>
<dbReference type="InterPro" id="IPR003594">
    <property type="entry name" value="HATPase_dom"/>
</dbReference>
<dbReference type="Gene3D" id="3.40.50.2300">
    <property type="match status" value="1"/>
</dbReference>
<dbReference type="Pfam" id="PF08447">
    <property type="entry name" value="PAS_3"/>
    <property type="match status" value="1"/>
</dbReference>
<organism evidence="10 11">
    <name type="scientific">Prosthecobacter fusiformis</name>
    <dbReference type="NCBI Taxonomy" id="48464"/>
    <lineage>
        <taxon>Bacteria</taxon>
        <taxon>Pseudomonadati</taxon>
        <taxon>Verrucomicrobiota</taxon>
        <taxon>Verrucomicrobiia</taxon>
        <taxon>Verrucomicrobiales</taxon>
        <taxon>Verrucomicrobiaceae</taxon>
        <taxon>Prosthecobacter</taxon>
    </lineage>
</organism>
<gene>
    <name evidence="10" type="ORF">EI77_01628</name>
</gene>
<dbReference type="InterPro" id="IPR004358">
    <property type="entry name" value="Sig_transdc_His_kin-like_C"/>
</dbReference>
<dbReference type="CDD" id="cd17580">
    <property type="entry name" value="REC_2_DhkD-like"/>
    <property type="match status" value="1"/>
</dbReference>
<dbReference type="Gene3D" id="3.30.450.20">
    <property type="entry name" value="PAS domain"/>
    <property type="match status" value="1"/>
</dbReference>
<evidence type="ECO:0000256" key="1">
    <source>
        <dbReference type="ARBA" id="ARBA00000085"/>
    </source>
</evidence>
<dbReference type="InterPro" id="IPR036097">
    <property type="entry name" value="HisK_dim/P_sf"/>
</dbReference>